<dbReference type="InterPro" id="IPR028098">
    <property type="entry name" value="Glyco_trans_4-like_N"/>
</dbReference>
<name>A0ABW5CFL0_9PROT</name>
<dbReference type="PANTHER" id="PTHR45947:SF3">
    <property type="entry name" value="SULFOQUINOVOSYL TRANSFERASE SQD2"/>
    <property type="match status" value="1"/>
</dbReference>
<dbReference type="PANTHER" id="PTHR45947">
    <property type="entry name" value="SULFOQUINOVOSYL TRANSFERASE SQD2"/>
    <property type="match status" value="1"/>
</dbReference>
<sequence>MRILFLSENYPPETNAAATRVSERAAYWVAAGHQVTVLTSAPNFPGGRLFPGWRNRWRQVETRDGVRVVRVKTYIAANEGVVRRILDFQSFMVSAVLAGLFERRPDVVVATSPQFFAAVGGWALAALRRVPFVFELGDLWPRSISAVGAMRDGAALRGLERLELFLYRRAAAVVALTHAFKADLIGRGIPAAKIAVVINGVDLPRYAPRPRDAALAAEWGVGDGDFVVGYVGTHGMAHGLINVLDAAERLRDRPDLRFLLVGAGAERRMLVEAAAARGLDRVVFGPPQPKERMPAVWSLCDVALVHLKDSPAFAEVIPSKMFEAMGMGLPLLLVAPEGEASRLLAADGAGRWVPAGDPAALAAAVRALADDGDSRRGLAEASLAAAPRHTRQRQAELFIAVLERVVAGEGPARAGEIEG</sequence>
<evidence type="ECO:0000313" key="3">
    <source>
        <dbReference type="EMBL" id="MFD2235227.1"/>
    </source>
</evidence>
<proteinExistence type="predicted"/>
<gene>
    <name evidence="3" type="ORF">ACFSNB_15565</name>
</gene>
<comment type="caution">
    <text evidence="3">The sequence shown here is derived from an EMBL/GenBank/DDBJ whole genome shotgun (WGS) entry which is preliminary data.</text>
</comment>
<dbReference type="InterPro" id="IPR050194">
    <property type="entry name" value="Glycosyltransferase_grp1"/>
</dbReference>
<evidence type="ECO:0000259" key="1">
    <source>
        <dbReference type="Pfam" id="PF00534"/>
    </source>
</evidence>
<feature type="domain" description="Glycosyltransferase subfamily 4-like N-terminal" evidence="2">
    <location>
        <begin position="17"/>
        <end position="200"/>
    </location>
</feature>
<evidence type="ECO:0000259" key="2">
    <source>
        <dbReference type="Pfam" id="PF13579"/>
    </source>
</evidence>
<accession>A0ABW5CFL0</accession>
<dbReference type="EMBL" id="JBHUIY010000039">
    <property type="protein sequence ID" value="MFD2235227.1"/>
    <property type="molecule type" value="Genomic_DNA"/>
</dbReference>
<feature type="domain" description="Glycosyl transferase family 1" evidence="1">
    <location>
        <begin position="218"/>
        <end position="381"/>
    </location>
</feature>
<evidence type="ECO:0000313" key="4">
    <source>
        <dbReference type="Proteomes" id="UP001597296"/>
    </source>
</evidence>
<dbReference type="Gene3D" id="3.40.50.2000">
    <property type="entry name" value="Glycogen Phosphorylase B"/>
    <property type="match status" value="2"/>
</dbReference>
<organism evidence="3 4">
    <name type="scientific">Phaeospirillum tilakii</name>
    <dbReference type="NCBI Taxonomy" id="741673"/>
    <lineage>
        <taxon>Bacteria</taxon>
        <taxon>Pseudomonadati</taxon>
        <taxon>Pseudomonadota</taxon>
        <taxon>Alphaproteobacteria</taxon>
        <taxon>Rhodospirillales</taxon>
        <taxon>Rhodospirillaceae</taxon>
        <taxon>Phaeospirillum</taxon>
    </lineage>
</organism>
<dbReference type="SUPFAM" id="SSF53756">
    <property type="entry name" value="UDP-Glycosyltransferase/glycogen phosphorylase"/>
    <property type="match status" value="1"/>
</dbReference>
<reference evidence="4" key="1">
    <citation type="journal article" date="2019" name="Int. J. Syst. Evol. Microbiol.">
        <title>The Global Catalogue of Microorganisms (GCM) 10K type strain sequencing project: providing services to taxonomists for standard genome sequencing and annotation.</title>
        <authorList>
            <consortium name="The Broad Institute Genomics Platform"/>
            <consortium name="The Broad Institute Genome Sequencing Center for Infectious Disease"/>
            <person name="Wu L."/>
            <person name="Ma J."/>
        </authorList>
    </citation>
    <scope>NUCLEOTIDE SEQUENCE [LARGE SCALE GENOMIC DNA]</scope>
    <source>
        <strain evidence="4">KCTC 15012</strain>
    </source>
</reference>
<dbReference type="Pfam" id="PF13579">
    <property type="entry name" value="Glyco_trans_4_4"/>
    <property type="match status" value="1"/>
</dbReference>
<dbReference type="Pfam" id="PF00534">
    <property type="entry name" value="Glycos_transf_1"/>
    <property type="match status" value="1"/>
</dbReference>
<dbReference type="InterPro" id="IPR001296">
    <property type="entry name" value="Glyco_trans_1"/>
</dbReference>
<dbReference type="CDD" id="cd03794">
    <property type="entry name" value="GT4_WbuB-like"/>
    <property type="match status" value="1"/>
</dbReference>
<keyword evidence="4" id="KW-1185">Reference proteome</keyword>
<dbReference type="Proteomes" id="UP001597296">
    <property type="component" value="Unassembled WGS sequence"/>
</dbReference>
<dbReference type="RefSeq" id="WP_377318211.1">
    <property type="nucleotide sequence ID" value="NZ_JBHUIY010000039.1"/>
</dbReference>
<protein>
    <submittedName>
        <fullName evidence="3">Glycosyltransferase family 4 protein</fullName>
    </submittedName>
</protein>